<feature type="signal peptide" evidence="3">
    <location>
        <begin position="1"/>
        <end position="21"/>
    </location>
</feature>
<comment type="caution">
    <text evidence="5">The sequence shown here is derived from an EMBL/GenBank/DDBJ whole genome shotgun (WGS) entry which is preliminary data.</text>
</comment>
<dbReference type="Pfam" id="PF13927">
    <property type="entry name" value="Ig_3"/>
    <property type="match status" value="1"/>
</dbReference>
<feature type="domain" description="Ig-like" evidence="4">
    <location>
        <begin position="26"/>
        <end position="114"/>
    </location>
</feature>
<dbReference type="Proteomes" id="UP001558613">
    <property type="component" value="Unassembled WGS sequence"/>
</dbReference>
<name>A0ABR3MY85_9TELE</name>
<keyword evidence="1" id="KW-0393">Immunoglobulin domain</keyword>
<protein>
    <recommendedName>
        <fullName evidence="4">Ig-like domain-containing protein</fullName>
    </recommendedName>
</protein>
<evidence type="ECO:0000256" key="1">
    <source>
        <dbReference type="ARBA" id="ARBA00023319"/>
    </source>
</evidence>
<dbReference type="InterPro" id="IPR003599">
    <property type="entry name" value="Ig_sub"/>
</dbReference>
<gene>
    <name evidence="5" type="ORF">QQF64_031874</name>
</gene>
<dbReference type="InterPro" id="IPR007110">
    <property type="entry name" value="Ig-like_dom"/>
</dbReference>
<dbReference type="PROSITE" id="PS50835">
    <property type="entry name" value="IG_LIKE"/>
    <property type="match status" value="1"/>
</dbReference>
<feature type="chain" id="PRO_5047208089" description="Ig-like domain-containing protein" evidence="3">
    <location>
        <begin position="22"/>
        <end position="274"/>
    </location>
</feature>
<keyword evidence="2" id="KW-0812">Transmembrane</keyword>
<dbReference type="PANTHER" id="PTHR14334:SF3">
    <property type="entry name" value="TRANSMEMBRANE AND IMMUNOGLOBULIN DOMAIN CONTAINING 2"/>
    <property type="match status" value="1"/>
</dbReference>
<reference evidence="5 6" key="1">
    <citation type="submission" date="2023-09" db="EMBL/GenBank/DDBJ databases">
        <authorList>
            <person name="Wang M."/>
        </authorList>
    </citation>
    <scope>NUCLEOTIDE SEQUENCE [LARGE SCALE GENOMIC DNA]</scope>
    <source>
        <strain evidence="5">GT-2023</strain>
        <tissue evidence="5">Liver</tissue>
    </source>
</reference>
<evidence type="ECO:0000256" key="3">
    <source>
        <dbReference type="SAM" id="SignalP"/>
    </source>
</evidence>
<sequence>MARTSLAVLFLTIWFTGLISGDVSLTNMRIFVWQIPEITANEGTNVTITCHIKASPCVKGIMVEWLRDNQTTVKRENFNASNHQSPVSGFVFINMALHLQSVHVNHSSMYYCKAHINVPVLGPLEYGNGTHVYVVPTNATHKVSPNLYKMEVDTVMDTMMWSVLSGMGFVLLVICIACAIHIHYKGHCRLESRAKEALVDATRGSPCLDTHENVVYAALNIPRDSVKSRNENCPAPTLSSVTCTEESVTYAEVHLKKGPKDEVFREGQASNKKH</sequence>
<dbReference type="InterPro" id="IPR013783">
    <property type="entry name" value="Ig-like_fold"/>
</dbReference>
<dbReference type="SMART" id="SM00409">
    <property type="entry name" value="IG"/>
    <property type="match status" value="1"/>
</dbReference>
<evidence type="ECO:0000313" key="5">
    <source>
        <dbReference type="EMBL" id="KAL1269585.1"/>
    </source>
</evidence>
<keyword evidence="2" id="KW-1133">Transmembrane helix</keyword>
<dbReference type="SUPFAM" id="SSF48726">
    <property type="entry name" value="Immunoglobulin"/>
    <property type="match status" value="1"/>
</dbReference>
<proteinExistence type="predicted"/>
<keyword evidence="3" id="KW-0732">Signal</keyword>
<organism evidence="5 6">
    <name type="scientific">Cirrhinus molitorella</name>
    <name type="common">mud carp</name>
    <dbReference type="NCBI Taxonomy" id="172907"/>
    <lineage>
        <taxon>Eukaryota</taxon>
        <taxon>Metazoa</taxon>
        <taxon>Chordata</taxon>
        <taxon>Craniata</taxon>
        <taxon>Vertebrata</taxon>
        <taxon>Euteleostomi</taxon>
        <taxon>Actinopterygii</taxon>
        <taxon>Neopterygii</taxon>
        <taxon>Teleostei</taxon>
        <taxon>Ostariophysi</taxon>
        <taxon>Cypriniformes</taxon>
        <taxon>Cyprinidae</taxon>
        <taxon>Labeoninae</taxon>
        <taxon>Labeonini</taxon>
        <taxon>Cirrhinus</taxon>
    </lineage>
</organism>
<feature type="transmembrane region" description="Helical" evidence="2">
    <location>
        <begin position="159"/>
        <end position="184"/>
    </location>
</feature>
<keyword evidence="6" id="KW-1185">Reference proteome</keyword>
<dbReference type="Gene3D" id="2.60.40.10">
    <property type="entry name" value="Immunoglobulins"/>
    <property type="match status" value="1"/>
</dbReference>
<evidence type="ECO:0000256" key="2">
    <source>
        <dbReference type="SAM" id="Phobius"/>
    </source>
</evidence>
<accession>A0ABR3MY85</accession>
<dbReference type="PANTHER" id="PTHR14334">
    <property type="entry name" value="B-CELL ANTIGEN RECEPTOR COMPLEX-ASSOCIATED PROTEIN"/>
    <property type="match status" value="1"/>
</dbReference>
<evidence type="ECO:0000313" key="6">
    <source>
        <dbReference type="Proteomes" id="UP001558613"/>
    </source>
</evidence>
<evidence type="ECO:0000259" key="4">
    <source>
        <dbReference type="PROSITE" id="PS50835"/>
    </source>
</evidence>
<keyword evidence="2" id="KW-0472">Membrane</keyword>
<dbReference type="InterPro" id="IPR036179">
    <property type="entry name" value="Ig-like_dom_sf"/>
</dbReference>
<dbReference type="EMBL" id="JAYMGO010000008">
    <property type="protein sequence ID" value="KAL1269585.1"/>
    <property type="molecule type" value="Genomic_DNA"/>
</dbReference>